<dbReference type="OrthoDB" id="6409159at2759"/>
<feature type="signal peptide" evidence="2">
    <location>
        <begin position="1"/>
        <end position="20"/>
    </location>
</feature>
<name>A0A9N9C8G0_9GLOM</name>
<keyword evidence="5" id="KW-1185">Reference proteome</keyword>
<evidence type="ECO:0000256" key="1">
    <source>
        <dbReference type="ARBA" id="ARBA00016056"/>
    </source>
</evidence>
<reference evidence="4" key="1">
    <citation type="submission" date="2021-06" db="EMBL/GenBank/DDBJ databases">
        <authorList>
            <person name="Kallberg Y."/>
            <person name="Tangrot J."/>
            <person name="Rosling A."/>
        </authorList>
    </citation>
    <scope>NUCLEOTIDE SEQUENCE</scope>
    <source>
        <strain evidence="4">IA702</strain>
    </source>
</reference>
<dbReference type="Pfam" id="PF02221">
    <property type="entry name" value="E1_DerP2_DerF2"/>
    <property type="match status" value="1"/>
</dbReference>
<proteinExistence type="predicted"/>
<accession>A0A9N9C8G0</accession>
<evidence type="ECO:0000313" key="4">
    <source>
        <dbReference type="EMBL" id="CAG8594394.1"/>
    </source>
</evidence>
<organism evidence="4 5">
    <name type="scientific">Paraglomus occultum</name>
    <dbReference type="NCBI Taxonomy" id="144539"/>
    <lineage>
        <taxon>Eukaryota</taxon>
        <taxon>Fungi</taxon>
        <taxon>Fungi incertae sedis</taxon>
        <taxon>Mucoromycota</taxon>
        <taxon>Glomeromycotina</taxon>
        <taxon>Glomeromycetes</taxon>
        <taxon>Paraglomerales</taxon>
        <taxon>Paraglomeraceae</taxon>
        <taxon>Paraglomus</taxon>
    </lineage>
</organism>
<protein>
    <recommendedName>
        <fullName evidence="1">Phosphatidylglycerol/phosphatidylinositol transfer protein</fullName>
    </recommendedName>
</protein>
<evidence type="ECO:0000259" key="3">
    <source>
        <dbReference type="Pfam" id="PF02221"/>
    </source>
</evidence>
<dbReference type="SUPFAM" id="SSF81296">
    <property type="entry name" value="E set domains"/>
    <property type="match status" value="1"/>
</dbReference>
<evidence type="ECO:0000256" key="2">
    <source>
        <dbReference type="SAM" id="SignalP"/>
    </source>
</evidence>
<comment type="caution">
    <text evidence="4">The sequence shown here is derived from an EMBL/GenBank/DDBJ whole genome shotgun (WGS) entry which is preliminary data.</text>
</comment>
<keyword evidence="2" id="KW-0732">Signal</keyword>
<feature type="chain" id="PRO_5040325702" description="Phosphatidylglycerol/phosphatidylinositol transfer protein" evidence="2">
    <location>
        <begin position="21"/>
        <end position="152"/>
    </location>
</feature>
<dbReference type="Proteomes" id="UP000789572">
    <property type="component" value="Unassembled WGS sequence"/>
</dbReference>
<dbReference type="InterPro" id="IPR014756">
    <property type="entry name" value="Ig_E-set"/>
</dbReference>
<sequence>MKHPIFALFFALVTTSVINAIPHGLSKRATQFQQCSALIPPLDVSLSSDSIVSDQDVTFTVSGNATTDITEATFGIYFYDDETGFEQSFKDNLCNVYKSCPIKKGAAFDFQVTIKPVNLPTAYFIDVYMFKDNIGFHCARNYTYSDQPPLSE</sequence>
<evidence type="ECO:0000313" key="5">
    <source>
        <dbReference type="Proteomes" id="UP000789572"/>
    </source>
</evidence>
<dbReference type="EMBL" id="CAJVPJ010001517">
    <property type="protein sequence ID" value="CAG8594394.1"/>
    <property type="molecule type" value="Genomic_DNA"/>
</dbReference>
<dbReference type="InterPro" id="IPR003172">
    <property type="entry name" value="ML_dom"/>
</dbReference>
<feature type="domain" description="MD-2-related lipid-recognition" evidence="3">
    <location>
        <begin position="30"/>
        <end position="123"/>
    </location>
</feature>
<gene>
    <name evidence="4" type="ORF">POCULU_LOCUS7139</name>
</gene>
<dbReference type="AlphaFoldDB" id="A0A9N9C8G0"/>